<evidence type="ECO:0000313" key="8">
    <source>
        <dbReference type="Proteomes" id="UP001302126"/>
    </source>
</evidence>
<feature type="compositionally biased region" description="Polar residues" evidence="6">
    <location>
        <begin position="39"/>
        <end position="54"/>
    </location>
</feature>
<evidence type="ECO:0000313" key="7">
    <source>
        <dbReference type="EMBL" id="KAK4192717.1"/>
    </source>
</evidence>
<dbReference type="PROSITE" id="PS51375">
    <property type="entry name" value="PPR"/>
    <property type="match status" value="1"/>
</dbReference>
<evidence type="ECO:0000256" key="1">
    <source>
        <dbReference type="ARBA" id="ARBA00006192"/>
    </source>
</evidence>
<gene>
    <name evidence="7" type="ORF">QBC35DRAFT_483126</name>
</gene>
<feature type="compositionally biased region" description="Pro residues" evidence="6">
    <location>
        <begin position="62"/>
        <end position="71"/>
    </location>
</feature>
<reference evidence="7" key="1">
    <citation type="journal article" date="2023" name="Mol. Phylogenet. Evol.">
        <title>Genome-scale phylogeny and comparative genomics of the fungal order Sordariales.</title>
        <authorList>
            <person name="Hensen N."/>
            <person name="Bonometti L."/>
            <person name="Westerberg I."/>
            <person name="Brannstrom I.O."/>
            <person name="Guillou S."/>
            <person name="Cros-Aarteil S."/>
            <person name="Calhoun S."/>
            <person name="Haridas S."/>
            <person name="Kuo A."/>
            <person name="Mondo S."/>
            <person name="Pangilinan J."/>
            <person name="Riley R."/>
            <person name="LaButti K."/>
            <person name="Andreopoulos B."/>
            <person name="Lipzen A."/>
            <person name="Chen C."/>
            <person name="Yan M."/>
            <person name="Daum C."/>
            <person name="Ng V."/>
            <person name="Clum A."/>
            <person name="Steindorff A."/>
            <person name="Ohm R.A."/>
            <person name="Martin F."/>
            <person name="Silar P."/>
            <person name="Natvig D.O."/>
            <person name="Lalanne C."/>
            <person name="Gautier V."/>
            <person name="Ament-Velasquez S.L."/>
            <person name="Kruys A."/>
            <person name="Hutchinson M.I."/>
            <person name="Powell A.J."/>
            <person name="Barry K."/>
            <person name="Miller A.N."/>
            <person name="Grigoriev I.V."/>
            <person name="Debuchy R."/>
            <person name="Gladieux P."/>
            <person name="Hiltunen Thoren M."/>
            <person name="Johannesson H."/>
        </authorList>
    </citation>
    <scope>NUCLEOTIDE SEQUENCE</scope>
    <source>
        <strain evidence="7">PSN309</strain>
    </source>
</reference>
<dbReference type="AlphaFoldDB" id="A0AAN6X7F2"/>
<dbReference type="Proteomes" id="UP001302126">
    <property type="component" value="Unassembled WGS sequence"/>
</dbReference>
<organism evidence="7 8">
    <name type="scientific">Podospora australis</name>
    <dbReference type="NCBI Taxonomy" id="1536484"/>
    <lineage>
        <taxon>Eukaryota</taxon>
        <taxon>Fungi</taxon>
        <taxon>Dikarya</taxon>
        <taxon>Ascomycota</taxon>
        <taxon>Pezizomycotina</taxon>
        <taxon>Sordariomycetes</taxon>
        <taxon>Sordariomycetidae</taxon>
        <taxon>Sordariales</taxon>
        <taxon>Podosporaceae</taxon>
        <taxon>Podospora</taxon>
    </lineage>
</organism>
<dbReference type="Gene3D" id="1.25.40.10">
    <property type="entry name" value="Tetratricopeptide repeat domain"/>
    <property type="match status" value="2"/>
</dbReference>
<comment type="subunit">
    <text evidence="4">Binds to mitochondrial small subunit 15S rRNA.</text>
</comment>
<comment type="caution">
    <text evidence="7">The sequence shown here is derived from an EMBL/GenBank/DDBJ whole genome shotgun (WGS) entry which is preliminary data.</text>
</comment>
<dbReference type="InterPro" id="IPR011990">
    <property type="entry name" value="TPR-like_helical_dom_sf"/>
</dbReference>
<comment type="similarity">
    <text evidence="1">Belongs to the CCM1 family.</text>
</comment>
<accession>A0AAN6X7F2</accession>
<comment type="function">
    <text evidence="3">Regulates mitochondrial small subunit maturation by controlling 15S rRNA 5'-end processing. Localizes to the 5' precursor of the 15S rRNA in a position that is subsequently occupied by mS47 in the mature yeast mtSSU. Uses structure and sequence-specific RNA recognition, binding to a single-stranded region of the precursor and specifically recognizing bases -6 to -1. The exchange of Ccm1 for mS47 is coupled to the irreversible removal of precursor rRNA that is accompanied by conformational changes of the mitoribosomal proteins uS5m and mS26. These conformational changes signal completion of 5'-end rRNA processing through protection of the mature 5'-end of the 15S rRNA and stabilization of mS47. The removal of the 5' precursor together with the dissociation of Ccm1 may be catalyzed by the 5'-3' exoribonuclease Pet127. Involved in the specific removal of group I introns in mitochondrial encoded transcripts.</text>
</comment>
<evidence type="ECO:0000256" key="4">
    <source>
        <dbReference type="ARBA" id="ARBA00044511"/>
    </source>
</evidence>
<evidence type="ECO:0000256" key="2">
    <source>
        <dbReference type="ARBA" id="ARBA00022737"/>
    </source>
</evidence>
<dbReference type="EMBL" id="MU864353">
    <property type="protein sequence ID" value="KAK4192717.1"/>
    <property type="molecule type" value="Genomic_DNA"/>
</dbReference>
<feature type="repeat" description="PPR" evidence="5">
    <location>
        <begin position="586"/>
        <end position="621"/>
    </location>
</feature>
<keyword evidence="2" id="KW-0677">Repeat</keyword>
<keyword evidence="8" id="KW-1185">Reference proteome</keyword>
<sequence length="827" mass="93449">MPPRTPSSLGLSKTGSYVCRSCIAANLRPVNPPLWATASRQASTVHRKVQQQPRTRPAGPGKQPPNAPPDPAELQRMLAEDLHNASEAPSSFDINYFSQDRPGELRPLKGQEEFGVESSGLDHDVEEDIDKLEKQMVATIKKLNRMEKQGKRDQADLLRRRFRTVLRVQYRGKTGPGAEQYGLMRINGFCGPRARLVDNLNIFLGRESVVSSGMPTHKDVLDCWKHYSAARKALATAWDKVPRNVWDFIWMVLSFEEVENPNRMQHIYVLSKDMQAAGVTLNDSQQLLAIEAMFIEGWQKEAIEAWKKGVVTIGSKPEHFQPYWELGVRMCAIHGDTERALRAADTLLRSPLAEPDPRILNNIIRALAVNTSTLDQAWETYRDMRDLLGRGMTIEDYDEVTGTFLSVGSVEYALQTFVDMMFSDAIDIRGKTRLPMVVGNHFFTGKWLKRLIGAGDLDGAYKAVVYLQAKSVIASAIQLNGLIGAWFRTGLADNYEKAEALAWSMIQARLDYVQLRKRDSGLTGKVHIYDPYEAAGKQRVASDFKCLTRATVETFSLLAENYCSRGLHSRLQELSAVMQEAEIGATNFIMNQLIRSYSQAGEAQEAQNLYRHMTEEQNIRPDAHTFLALFNTLSVNRLIQRDPDLARQDIETARQFFTEMVQANWVFDSPEILVQLPRTILFSLLKAKDYVGTIVASRTMRELFGFHPPDVLLVELISGIGSYQAKTKRNIERLTRGSQKIESLIMQHRKELIKKGHPGNEMTEEEKIDELHAVLEQIVLIKANAEDTAPEVVERYVQEAAKEMGLYDIIVRMDPVAISKHRKLGSM</sequence>
<protein>
    <recommendedName>
        <fullName evidence="9">Pentatricopeptide repeat-containing protein</fullName>
    </recommendedName>
</protein>
<evidence type="ECO:0008006" key="9">
    <source>
        <dbReference type="Google" id="ProtNLM"/>
    </source>
</evidence>
<name>A0AAN6X7F2_9PEZI</name>
<proteinExistence type="inferred from homology"/>
<evidence type="ECO:0000256" key="3">
    <source>
        <dbReference type="ARBA" id="ARBA00044493"/>
    </source>
</evidence>
<feature type="region of interest" description="Disordered" evidence="6">
    <location>
        <begin position="39"/>
        <end position="71"/>
    </location>
</feature>
<dbReference type="InterPro" id="IPR002885">
    <property type="entry name" value="PPR_rpt"/>
</dbReference>
<dbReference type="PANTHER" id="PTHR47447:SF17">
    <property type="entry name" value="OS12G0638900 PROTEIN"/>
    <property type="match status" value="1"/>
</dbReference>
<dbReference type="PANTHER" id="PTHR47447">
    <property type="entry name" value="OS03G0856100 PROTEIN"/>
    <property type="match status" value="1"/>
</dbReference>
<evidence type="ECO:0000256" key="5">
    <source>
        <dbReference type="PROSITE-ProRule" id="PRU00708"/>
    </source>
</evidence>
<evidence type="ECO:0000256" key="6">
    <source>
        <dbReference type="SAM" id="MobiDB-lite"/>
    </source>
</evidence>
<reference evidence="7" key="2">
    <citation type="submission" date="2023-05" db="EMBL/GenBank/DDBJ databases">
        <authorList>
            <consortium name="Lawrence Berkeley National Laboratory"/>
            <person name="Steindorff A."/>
            <person name="Hensen N."/>
            <person name="Bonometti L."/>
            <person name="Westerberg I."/>
            <person name="Brannstrom I.O."/>
            <person name="Guillou S."/>
            <person name="Cros-Aarteil S."/>
            <person name="Calhoun S."/>
            <person name="Haridas S."/>
            <person name="Kuo A."/>
            <person name="Mondo S."/>
            <person name="Pangilinan J."/>
            <person name="Riley R."/>
            <person name="Labutti K."/>
            <person name="Andreopoulos B."/>
            <person name="Lipzen A."/>
            <person name="Chen C."/>
            <person name="Yanf M."/>
            <person name="Daum C."/>
            <person name="Ng V."/>
            <person name="Clum A."/>
            <person name="Ohm R."/>
            <person name="Martin F."/>
            <person name="Silar P."/>
            <person name="Natvig D."/>
            <person name="Lalanne C."/>
            <person name="Gautier V."/>
            <person name="Ament-Velasquez S.L."/>
            <person name="Kruys A."/>
            <person name="Hutchinson M.I."/>
            <person name="Powell A.J."/>
            <person name="Barry K."/>
            <person name="Miller A.N."/>
            <person name="Grigoriev I.V."/>
            <person name="Debuchy R."/>
            <person name="Gladieux P."/>
            <person name="Thoren M.H."/>
            <person name="Johannesson H."/>
        </authorList>
    </citation>
    <scope>NUCLEOTIDE SEQUENCE</scope>
    <source>
        <strain evidence="7">PSN309</strain>
    </source>
</reference>